<sequence length="216" mass="23920">MSVPATFTIWCTFRNRQGDDVANASREDRHGERYHAGGCRDRSESATPSGNAATIPGTVSMRAEASWFLDQRTLPRHQVVRHIGQDLRRFLHDLIPRLEDLVAGCPDDDVPANVAQAGVAQARHRMAEPESGESPRHSVERVKRLARSVVALCDHYDALTGITMCLICDRVIDDDAWLPYERAPGGAGVLDRGRVHLRCAPAVTSHFTEPAPRPER</sequence>
<evidence type="ECO:0000313" key="2">
    <source>
        <dbReference type="EMBL" id="GAA2542682.1"/>
    </source>
</evidence>
<organism evidence="2 3">
    <name type="scientific">Streptomyces levis</name>
    <dbReference type="NCBI Taxonomy" id="285566"/>
    <lineage>
        <taxon>Bacteria</taxon>
        <taxon>Bacillati</taxon>
        <taxon>Actinomycetota</taxon>
        <taxon>Actinomycetes</taxon>
        <taxon>Kitasatosporales</taxon>
        <taxon>Streptomycetaceae</taxon>
        <taxon>Streptomyces</taxon>
    </lineage>
</organism>
<evidence type="ECO:0000256" key="1">
    <source>
        <dbReference type="SAM" id="MobiDB-lite"/>
    </source>
</evidence>
<dbReference type="InterPro" id="IPR046300">
    <property type="entry name" value="DUF6415"/>
</dbReference>
<evidence type="ECO:0000313" key="3">
    <source>
        <dbReference type="Proteomes" id="UP001501095"/>
    </source>
</evidence>
<feature type="region of interest" description="Disordered" evidence="1">
    <location>
        <begin position="22"/>
        <end position="50"/>
    </location>
</feature>
<feature type="compositionally biased region" description="Basic and acidic residues" evidence="1">
    <location>
        <begin position="25"/>
        <end position="44"/>
    </location>
</feature>
<comment type="caution">
    <text evidence="2">The sequence shown here is derived from an EMBL/GenBank/DDBJ whole genome shotgun (WGS) entry which is preliminary data.</text>
</comment>
<keyword evidence="3" id="KW-1185">Reference proteome</keyword>
<accession>A0ABP6B709</accession>
<gene>
    <name evidence="2" type="ORF">GCM10010423_46940</name>
</gene>
<name>A0ABP6B709_9ACTN</name>
<protein>
    <submittedName>
        <fullName evidence="2">Uncharacterized protein</fullName>
    </submittedName>
</protein>
<dbReference type="Pfam" id="PF19979">
    <property type="entry name" value="DUF6415"/>
    <property type="match status" value="1"/>
</dbReference>
<dbReference type="Proteomes" id="UP001501095">
    <property type="component" value="Unassembled WGS sequence"/>
</dbReference>
<dbReference type="EMBL" id="BAAATM010000015">
    <property type="protein sequence ID" value="GAA2542682.1"/>
    <property type="molecule type" value="Genomic_DNA"/>
</dbReference>
<proteinExistence type="predicted"/>
<reference evidence="3" key="1">
    <citation type="journal article" date="2019" name="Int. J. Syst. Evol. Microbiol.">
        <title>The Global Catalogue of Microorganisms (GCM) 10K type strain sequencing project: providing services to taxonomists for standard genome sequencing and annotation.</title>
        <authorList>
            <consortium name="The Broad Institute Genomics Platform"/>
            <consortium name="The Broad Institute Genome Sequencing Center for Infectious Disease"/>
            <person name="Wu L."/>
            <person name="Ma J."/>
        </authorList>
    </citation>
    <scope>NUCLEOTIDE SEQUENCE [LARGE SCALE GENOMIC DNA]</scope>
    <source>
        <strain evidence="3">JCM 6924</strain>
    </source>
</reference>